<evidence type="ECO:0000256" key="1">
    <source>
        <dbReference type="ARBA" id="ARBA00006734"/>
    </source>
</evidence>
<dbReference type="GO" id="GO:0005737">
    <property type="term" value="C:cytoplasm"/>
    <property type="evidence" value="ECO:0007669"/>
    <property type="project" value="TreeGrafter"/>
</dbReference>
<dbReference type="PANTHER" id="PTHR11129:SF3">
    <property type="entry name" value="PROTEIN PRENYLTRANSFERASE ALPHA SUBUNIT REPEAT-CONTAINING PROTEIN 1"/>
    <property type="match status" value="1"/>
</dbReference>
<dbReference type="EMBL" id="KZ308358">
    <property type="protein sequence ID" value="KAG8228072.1"/>
    <property type="molecule type" value="Genomic_DNA"/>
</dbReference>
<dbReference type="Gene3D" id="1.25.40.120">
    <property type="entry name" value="Protein prenylyltransferase"/>
    <property type="match status" value="1"/>
</dbReference>
<comment type="similarity">
    <text evidence="1">Belongs to the protein prenyltransferase subunit alpha family.</text>
</comment>
<dbReference type="PANTHER" id="PTHR11129">
    <property type="entry name" value="PROTEIN FARNESYLTRANSFERASE ALPHA SUBUNIT/RAB GERANYLGERANYL TRANSFERASE ALPHA SUBUNIT"/>
    <property type="match status" value="1"/>
</dbReference>
<dbReference type="InterPro" id="IPR002088">
    <property type="entry name" value="Prenyl_trans_a"/>
</dbReference>
<dbReference type="PROSITE" id="PS51147">
    <property type="entry name" value="PFTA"/>
    <property type="match status" value="1"/>
</dbReference>
<evidence type="ECO:0008006" key="7">
    <source>
        <dbReference type="Google" id="ProtNLM"/>
    </source>
</evidence>
<evidence type="ECO:0000313" key="6">
    <source>
        <dbReference type="Proteomes" id="UP000792457"/>
    </source>
</evidence>
<accession>A0A8K0K5H3</accession>
<evidence type="ECO:0000256" key="2">
    <source>
        <dbReference type="ARBA" id="ARBA00022602"/>
    </source>
</evidence>
<evidence type="ECO:0000256" key="4">
    <source>
        <dbReference type="ARBA" id="ARBA00022737"/>
    </source>
</evidence>
<keyword evidence="6" id="KW-1185">Reference proteome</keyword>
<evidence type="ECO:0000256" key="3">
    <source>
        <dbReference type="ARBA" id="ARBA00022679"/>
    </source>
</evidence>
<keyword evidence="3" id="KW-0808">Transferase</keyword>
<reference evidence="5" key="2">
    <citation type="submission" date="2017-10" db="EMBL/GenBank/DDBJ databases">
        <title>Ladona fulva Genome sequencing and assembly.</title>
        <authorList>
            <person name="Murali S."/>
            <person name="Richards S."/>
            <person name="Bandaranaike D."/>
            <person name="Bellair M."/>
            <person name="Blankenburg K."/>
            <person name="Chao H."/>
            <person name="Dinh H."/>
            <person name="Doddapaneni H."/>
            <person name="Dugan-Rocha S."/>
            <person name="Elkadiri S."/>
            <person name="Gnanaolivu R."/>
            <person name="Hernandez B."/>
            <person name="Skinner E."/>
            <person name="Javaid M."/>
            <person name="Lee S."/>
            <person name="Li M."/>
            <person name="Ming W."/>
            <person name="Munidasa M."/>
            <person name="Muniz J."/>
            <person name="Nguyen L."/>
            <person name="Hughes D."/>
            <person name="Osuji N."/>
            <person name="Pu L.-L."/>
            <person name="Puazo M."/>
            <person name="Qu C."/>
            <person name="Quiroz J."/>
            <person name="Raj R."/>
            <person name="Weissenberger G."/>
            <person name="Xin Y."/>
            <person name="Zou X."/>
            <person name="Han Y."/>
            <person name="Worley K."/>
            <person name="Muzny D."/>
            <person name="Gibbs R."/>
        </authorList>
    </citation>
    <scope>NUCLEOTIDE SEQUENCE</scope>
    <source>
        <strain evidence="5">Sampled in the wild</strain>
    </source>
</reference>
<comment type="caution">
    <text evidence="5">The sequence shown here is derived from an EMBL/GenBank/DDBJ whole genome shotgun (WGS) entry which is preliminary data.</text>
</comment>
<dbReference type="Proteomes" id="UP000792457">
    <property type="component" value="Unassembled WGS sequence"/>
</dbReference>
<keyword evidence="2" id="KW-0637">Prenyltransferase</keyword>
<dbReference type="Pfam" id="PF01239">
    <property type="entry name" value="PPTA"/>
    <property type="match status" value="3"/>
</dbReference>
<protein>
    <recommendedName>
        <fullName evidence="7">Protein prenyltransferase alpha subunit repeat-containing protein 1</fullName>
    </recommendedName>
</protein>
<keyword evidence="4" id="KW-0677">Repeat</keyword>
<gene>
    <name evidence="5" type="ORF">J437_LFUL009044</name>
</gene>
<proteinExistence type="inferred from homology"/>
<sequence>MQDNPFPAADRILADIEAVFKKDPELAEFDIVPVNENQNKSPVLHCSHSLGLESWCVRHVYCYIYQRLMDLRKNRKKEDPAVLIRLLRGALLLNPDVASFWHMRKDLVLSSQLDPISDLHFSAIVLSYKPKCSEAFSHRRWLLSQLFKIEPYATSMASTISARYAYSPMEALEVELKVSGLAASRYANNYHAWNHRIWTIQHICARTSTGKVLLREWRYSGDWVTCHVSDHSGMQYRQFLLQQLISLSSAIDGDYSGVEEVSSCNGKLLSLSGIIEVLKAFRESCDAVEDGFYIDFKGAKGQVGERFLSFVVSELLFNTDLICRFVGHEALWCHRRFIVTTLFKLAEKFVRNAYEVNVVDQLLKAIQKQEELLVRHCTESIRTDIHQVRFAKRHALWLARSLNMSLMCNSK</sequence>
<reference evidence="5" key="1">
    <citation type="submission" date="2013-04" db="EMBL/GenBank/DDBJ databases">
        <authorList>
            <person name="Qu J."/>
            <person name="Murali S.C."/>
            <person name="Bandaranaike D."/>
            <person name="Bellair M."/>
            <person name="Blankenburg K."/>
            <person name="Chao H."/>
            <person name="Dinh H."/>
            <person name="Doddapaneni H."/>
            <person name="Downs B."/>
            <person name="Dugan-Rocha S."/>
            <person name="Elkadiri S."/>
            <person name="Gnanaolivu R.D."/>
            <person name="Hernandez B."/>
            <person name="Javaid M."/>
            <person name="Jayaseelan J.C."/>
            <person name="Lee S."/>
            <person name="Li M."/>
            <person name="Ming W."/>
            <person name="Munidasa M."/>
            <person name="Muniz J."/>
            <person name="Nguyen L."/>
            <person name="Ongeri F."/>
            <person name="Osuji N."/>
            <person name="Pu L.-L."/>
            <person name="Puazo M."/>
            <person name="Qu C."/>
            <person name="Quiroz J."/>
            <person name="Raj R."/>
            <person name="Weissenberger G."/>
            <person name="Xin Y."/>
            <person name="Zou X."/>
            <person name="Han Y."/>
            <person name="Richards S."/>
            <person name="Worley K."/>
            <person name="Muzny D."/>
            <person name="Gibbs R."/>
        </authorList>
    </citation>
    <scope>NUCLEOTIDE SEQUENCE</scope>
    <source>
        <strain evidence="5">Sampled in the wild</strain>
    </source>
</reference>
<dbReference type="SUPFAM" id="SSF48439">
    <property type="entry name" value="Protein prenylyltransferase"/>
    <property type="match status" value="1"/>
</dbReference>
<evidence type="ECO:0000313" key="5">
    <source>
        <dbReference type="EMBL" id="KAG8228072.1"/>
    </source>
</evidence>
<organism evidence="5 6">
    <name type="scientific">Ladona fulva</name>
    <name type="common">Scarce chaser dragonfly</name>
    <name type="synonym">Libellula fulva</name>
    <dbReference type="NCBI Taxonomy" id="123851"/>
    <lineage>
        <taxon>Eukaryota</taxon>
        <taxon>Metazoa</taxon>
        <taxon>Ecdysozoa</taxon>
        <taxon>Arthropoda</taxon>
        <taxon>Hexapoda</taxon>
        <taxon>Insecta</taxon>
        <taxon>Pterygota</taxon>
        <taxon>Palaeoptera</taxon>
        <taxon>Odonata</taxon>
        <taxon>Epiprocta</taxon>
        <taxon>Anisoptera</taxon>
        <taxon>Libelluloidea</taxon>
        <taxon>Libellulidae</taxon>
        <taxon>Ladona</taxon>
    </lineage>
</organism>
<dbReference type="AlphaFoldDB" id="A0A8K0K5H3"/>
<dbReference type="OrthoDB" id="5358702at2759"/>
<dbReference type="GO" id="GO:0008318">
    <property type="term" value="F:protein prenyltransferase activity"/>
    <property type="evidence" value="ECO:0007669"/>
    <property type="project" value="InterPro"/>
</dbReference>
<name>A0A8K0K5H3_LADFU</name>